<accession>A0A4R1KW84</accession>
<evidence type="ECO:0000313" key="3">
    <source>
        <dbReference type="EMBL" id="TCK69458.1"/>
    </source>
</evidence>
<feature type="domain" description="Secretion system C-terminal sorting" evidence="2">
    <location>
        <begin position="423"/>
        <end position="499"/>
    </location>
</feature>
<dbReference type="InterPro" id="IPR026444">
    <property type="entry name" value="Secre_tail"/>
</dbReference>
<dbReference type="EMBL" id="SMGI01000001">
    <property type="protein sequence ID" value="TCK69458.1"/>
    <property type="molecule type" value="Genomic_DNA"/>
</dbReference>
<gene>
    <name evidence="3" type="ORF">DFQ05_0979</name>
</gene>
<dbReference type="Pfam" id="PF18962">
    <property type="entry name" value="Por_Secre_tail"/>
    <property type="match status" value="1"/>
</dbReference>
<protein>
    <submittedName>
        <fullName evidence="3">Putative secreted protein (Por secretion system target)</fullName>
    </submittedName>
</protein>
<evidence type="ECO:0000259" key="2">
    <source>
        <dbReference type="Pfam" id="PF18962"/>
    </source>
</evidence>
<dbReference type="Gene3D" id="2.60.40.10">
    <property type="entry name" value="Immunoglobulins"/>
    <property type="match status" value="1"/>
</dbReference>
<evidence type="ECO:0000256" key="1">
    <source>
        <dbReference type="ARBA" id="ARBA00022729"/>
    </source>
</evidence>
<dbReference type="InterPro" id="IPR014755">
    <property type="entry name" value="Cu-Rt/internalin_Ig-like"/>
</dbReference>
<dbReference type="RefSeq" id="WP_132704096.1">
    <property type="nucleotide sequence ID" value="NZ_SMGI01000001.1"/>
</dbReference>
<sequence>SDIEKVSGDYVPSSECPQSGSYTNTWTVTDDCGNVSAVYTQVITIVDTTAPTWSTADNALDVTLECDDATGLAEAQALFPVAMDNCDMDVSDIEKVSGDYVPSSECPQSGSYTNTWTVTDDCGNVSAVYTQVITIVDTTAPVVECPSEDMQPIYFCNPEIGDDKLPIDIPETLPVIDNCDDDVEVIYSDSGITYDECVYSVTRTYTAEDDCGNMSSCSVEYTWSIDSYSNCETAFARYEGDDINAEGACFIPDFDRWGWTNQFVPREEAYIMPFYAGAAQCDYENKGTQVGTISILYWNDEITVTYNLETNTDGGFTTGYVLNEAHVYVGCDPYPENNGTPTVAPGQYNYNLGEYLDYVSNYTVGPISASGPVYVIVHGVACEIVCKCSNPTRDSFDTSGLDGQNCSSNFKETLDETISFVAYPIPFKDSVTLEYEFDYDTDVNFDVFDVKGTKIESISDTNYNKGKKSELTLNMARYNDQMYFVRLTTNRGSIVKKIITRK</sequence>
<dbReference type="InterPro" id="IPR013783">
    <property type="entry name" value="Ig-like_fold"/>
</dbReference>
<dbReference type="AlphaFoldDB" id="A0A4R1KW84"/>
<comment type="caution">
    <text evidence="3">The sequence shown here is derived from an EMBL/GenBank/DDBJ whole genome shotgun (WGS) entry which is preliminary data.</text>
</comment>
<dbReference type="Proteomes" id="UP000295714">
    <property type="component" value="Unassembled WGS sequence"/>
</dbReference>
<dbReference type="NCBIfam" id="TIGR04183">
    <property type="entry name" value="Por_Secre_tail"/>
    <property type="match status" value="1"/>
</dbReference>
<feature type="non-terminal residue" evidence="3">
    <location>
        <position position="1"/>
    </location>
</feature>
<proteinExistence type="predicted"/>
<dbReference type="Gene3D" id="2.60.40.1220">
    <property type="match status" value="1"/>
</dbReference>
<keyword evidence="4" id="KW-1185">Reference proteome</keyword>
<keyword evidence="1" id="KW-0732">Signal</keyword>
<dbReference type="OrthoDB" id="599464at2"/>
<reference evidence="3 4" key="1">
    <citation type="journal article" date="2015" name="Stand. Genomic Sci.">
        <title>Genomic Encyclopedia of Bacterial and Archaeal Type Strains, Phase III: the genomes of soil and plant-associated and newly described type strains.</title>
        <authorList>
            <person name="Whitman W.B."/>
            <person name="Woyke T."/>
            <person name="Klenk H.P."/>
            <person name="Zhou Y."/>
            <person name="Lilburn T.G."/>
            <person name="Beck B.J."/>
            <person name="De Vos P."/>
            <person name="Vandamme P."/>
            <person name="Eisen J.A."/>
            <person name="Garrity G."/>
            <person name="Hugenholtz P."/>
            <person name="Kyrpides N.C."/>
        </authorList>
    </citation>
    <scope>NUCLEOTIDE SEQUENCE [LARGE SCALE GENOMIC DNA]</scope>
    <source>
        <strain evidence="3 4">CECT 8445</strain>
    </source>
</reference>
<evidence type="ECO:0000313" key="4">
    <source>
        <dbReference type="Proteomes" id="UP000295714"/>
    </source>
</evidence>
<name>A0A4R1KW84_9FLAO</name>
<organism evidence="3 4">
    <name type="scientific">Winogradskyella wandonensis</name>
    <dbReference type="NCBI Taxonomy" id="1442586"/>
    <lineage>
        <taxon>Bacteria</taxon>
        <taxon>Pseudomonadati</taxon>
        <taxon>Bacteroidota</taxon>
        <taxon>Flavobacteriia</taxon>
        <taxon>Flavobacteriales</taxon>
        <taxon>Flavobacteriaceae</taxon>
        <taxon>Winogradskyella</taxon>
    </lineage>
</organism>